<evidence type="ECO:0000313" key="2">
    <source>
        <dbReference type="EMBL" id="CAJ0594331.1"/>
    </source>
</evidence>
<feature type="region of interest" description="Disordered" evidence="1">
    <location>
        <begin position="41"/>
        <end position="107"/>
    </location>
</feature>
<sequence>MKPPSIIDSPSPFRRFSLRRLSDKCRDRWRLVRSALKRADGDVYTRRTSTQSAQQEAAGPSRGQEVVTNGSRPRHEEVASTSHRSRNSSQPPMRNSREHSSSTRYERSLTYRYRSETRMDAAELEKREQLEQWLMQQPLEKRKLDQSDRQVAMLAGTNKNYFLPYKKSTIAVCNATSRFYVDIFLSMATKI</sequence>
<name>A0AA36GLK1_CYLNA</name>
<protein>
    <submittedName>
        <fullName evidence="2">Uncharacterized protein</fullName>
    </submittedName>
</protein>
<proteinExistence type="predicted"/>
<gene>
    <name evidence="2" type="ORF">CYNAS_LOCUS6314</name>
</gene>
<keyword evidence="3" id="KW-1185">Reference proteome</keyword>
<feature type="compositionally biased region" description="Polar residues" evidence="1">
    <location>
        <begin position="79"/>
        <end position="93"/>
    </location>
</feature>
<evidence type="ECO:0000256" key="1">
    <source>
        <dbReference type="SAM" id="MobiDB-lite"/>
    </source>
</evidence>
<reference evidence="2" key="1">
    <citation type="submission" date="2023-07" db="EMBL/GenBank/DDBJ databases">
        <authorList>
            <consortium name="CYATHOMIX"/>
        </authorList>
    </citation>
    <scope>NUCLEOTIDE SEQUENCE</scope>
    <source>
        <strain evidence="2">N/A</strain>
    </source>
</reference>
<dbReference type="AlphaFoldDB" id="A0AA36GLK1"/>
<organism evidence="2 3">
    <name type="scientific">Cylicocyclus nassatus</name>
    <name type="common">Nematode worm</name>
    <dbReference type="NCBI Taxonomy" id="53992"/>
    <lineage>
        <taxon>Eukaryota</taxon>
        <taxon>Metazoa</taxon>
        <taxon>Ecdysozoa</taxon>
        <taxon>Nematoda</taxon>
        <taxon>Chromadorea</taxon>
        <taxon>Rhabditida</taxon>
        <taxon>Rhabditina</taxon>
        <taxon>Rhabditomorpha</taxon>
        <taxon>Strongyloidea</taxon>
        <taxon>Strongylidae</taxon>
        <taxon>Cylicocyclus</taxon>
    </lineage>
</organism>
<accession>A0AA36GLK1</accession>
<dbReference type="Proteomes" id="UP001176961">
    <property type="component" value="Unassembled WGS sequence"/>
</dbReference>
<feature type="compositionally biased region" description="Polar residues" evidence="1">
    <location>
        <begin position="46"/>
        <end position="55"/>
    </location>
</feature>
<dbReference type="EMBL" id="CATQJL010000112">
    <property type="protein sequence ID" value="CAJ0594331.1"/>
    <property type="molecule type" value="Genomic_DNA"/>
</dbReference>
<evidence type="ECO:0000313" key="3">
    <source>
        <dbReference type="Proteomes" id="UP001176961"/>
    </source>
</evidence>
<comment type="caution">
    <text evidence="2">The sequence shown here is derived from an EMBL/GenBank/DDBJ whole genome shotgun (WGS) entry which is preliminary data.</text>
</comment>
<feature type="compositionally biased region" description="Basic and acidic residues" evidence="1">
    <location>
        <begin position="95"/>
        <end position="107"/>
    </location>
</feature>